<dbReference type="HAMAP" id="MF_01310">
    <property type="entry name" value="Ribosomal_uS11"/>
    <property type="match status" value="1"/>
</dbReference>
<keyword evidence="3" id="KW-0687">Ribonucleoprotein</keyword>
<proteinExistence type="inferred from homology"/>
<keyword evidence="5" id="KW-1185">Reference proteome</keyword>
<accession>A0A8H3FA46</accession>
<dbReference type="GO" id="GO:1990904">
    <property type="term" value="C:ribonucleoprotein complex"/>
    <property type="evidence" value="ECO:0007669"/>
    <property type="project" value="UniProtKB-KW"/>
</dbReference>
<organism evidence="4 5">
    <name type="scientific">Gomphillus americanus</name>
    <dbReference type="NCBI Taxonomy" id="1940652"/>
    <lineage>
        <taxon>Eukaryota</taxon>
        <taxon>Fungi</taxon>
        <taxon>Dikarya</taxon>
        <taxon>Ascomycota</taxon>
        <taxon>Pezizomycotina</taxon>
        <taxon>Lecanoromycetes</taxon>
        <taxon>OSLEUM clade</taxon>
        <taxon>Ostropomycetidae</taxon>
        <taxon>Ostropales</taxon>
        <taxon>Graphidaceae</taxon>
        <taxon>Gomphilloideae</taxon>
        <taxon>Gomphillus</taxon>
    </lineage>
</organism>
<dbReference type="GO" id="GO:0003735">
    <property type="term" value="F:structural constituent of ribosome"/>
    <property type="evidence" value="ECO:0007669"/>
    <property type="project" value="InterPro"/>
</dbReference>
<dbReference type="InterPro" id="IPR036967">
    <property type="entry name" value="Ribosomal_uS11_sf"/>
</dbReference>
<sequence length="250" mass="27497">MAHKSLTTSSVRYCTPLFTSSRSPLCWRLFTTSHPLSVNNEQRPPRQPAQLTTSTSAAAAAAAAAATGTVQQSTSTQRENIFNILGNVGTKLSSAYPSPASTGTTSQYGITNLSEKYNIMSHRRYGDDEYHLHVFSTKHNTHLTLANPERNSIMSISTGNLGFRKSQRGSYDAAYQLMAYLLTRLQQQGLMSKITKMELSLRGFGQGRDAVTKVLLGTEGTRLRDTIVRVVDKTKLKIGGPRSPKRRRLG</sequence>
<evidence type="ECO:0000256" key="2">
    <source>
        <dbReference type="ARBA" id="ARBA00022980"/>
    </source>
</evidence>
<dbReference type="GO" id="GO:0005840">
    <property type="term" value="C:ribosome"/>
    <property type="evidence" value="ECO:0007669"/>
    <property type="project" value="UniProtKB-KW"/>
</dbReference>
<evidence type="ECO:0000256" key="3">
    <source>
        <dbReference type="ARBA" id="ARBA00023274"/>
    </source>
</evidence>
<dbReference type="PANTHER" id="PTHR11759">
    <property type="entry name" value="40S RIBOSOMAL PROTEIN S14/30S RIBOSOMAL PROTEIN S11"/>
    <property type="match status" value="1"/>
</dbReference>
<keyword evidence="2" id="KW-0689">Ribosomal protein</keyword>
<comment type="caution">
    <text evidence="4">The sequence shown here is derived from an EMBL/GenBank/DDBJ whole genome shotgun (WGS) entry which is preliminary data.</text>
</comment>
<dbReference type="SUPFAM" id="SSF53137">
    <property type="entry name" value="Translational machinery components"/>
    <property type="match status" value="1"/>
</dbReference>
<reference evidence="4" key="1">
    <citation type="submission" date="2021-03" db="EMBL/GenBank/DDBJ databases">
        <authorList>
            <person name="Tagirdzhanova G."/>
        </authorList>
    </citation>
    <scope>NUCLEOTIDE SEQUENCE</scope>
</reference>
<dbReference type="Proteomes" id="UP000664169">
    <property type="component" value="Unassembled WGS sequence"/>
</dbReference>
<dbReference type="AlphaFoldDB" id="A0A8H3FA46"/>
<evidence type="ECO:0008006" key="6">
    <source>
        <dbReference type="Google" id="ProtNLM"/>
    </source>
</evidence>
<dbReference type="Gene3D" id="3.30.420.80">
    <property type="entry name" value="Ribosomal protein S11"/>
    <property type="match status" value="1"/>
</dbReference>
<dbReference type="Pfam" id="PF00411">
    <property type="entry name" value="Ribosomal_S11"/>
    <property type="match status" value="1"/>
</dbReference>
<dbReference type="InterPro" id="IPR001971">
    <property type="entry name" value="Ribosomal_uS11"/>
</dbReference>
<name>A0A8H3FA46_9LECA</name>
<evidence type="ECO:0000313" key="5">
    <source>
        <dbReference type="Proteomes" id="UP000664169"/>
    </source>
</evidence>
<comment type="similarity">
    <text evidence="1">Belongs to the universal ribosomal protein uS11 family.</text>
</comment>
<dbReference type="GO" id="GO:0006412">
    <property type="term" value="P:translation"/>
    <property type="evidence" value="ECO:0007669"/>
    <property type="project" value="InterPro"/>
</dbReference>
<evidence type="ECO:0000256" key="1">
    <source>
        <dbReference type="ARBA" id="ARBA00006194"/>
    </source>
</evidence>
<dbReference type="EMBL" id="CAJPDQ010000015">
    <property type="protein sequence ID" value="CAF9919829.1"/>
    <property type="molecule type" value="Genomic_DNA"/>
</dbReference>
<gene>
    <name evidence="4" type="ORF">GOMPHAMPRED_001890</name>
</gene>
<evidence type="ECO:0000313" key="4">
    <source>
        <dbReference type="EMBL" id="CAF9919829.1"/>
    </source>
</evidence>
<protein>
    <recommendedName>
        <fullName evidence="6">Ribosomal protein S11</fullName>
    </recommendedName>
</protein>
<dbReference type="OrthoDB" id="1654884at2759"/>